<evidence type="ECO:0000313" key="3">
    <source>
        <dbReference type="EMBL" id="KAL0418321.1"/>
    </source>
</evidence>
<dbReference type="Gene3D" id="3.40.50.1820">
    <property type="entry name" value="alpha/beta hydrolase"/>
    <property type="match status" value="3"/>
</dbReference>
<name>A0AAW2UQP7_SESRA</name>
<dbReference type="FunFam" id="3.40.50.1820:FF:000270">
    <property type="entry name" value="Alpha/beta-Hydrolases superfamily protein"/>
    <property type="match status" value="1"/>
</dbReference>
<feature type="region of interest" description="Disordered" evidence="1">
    <location>
        <begin position="1"/>
        <end position="20"/>
    </location>
</feature>
<dbReference type="InterPro" id="IPR000073">
    <property type="entry name" value="AB_hydrolase_1"/>
</dbReference>
<protein>
    <recommendedName>
        <fullName evidence="2">AB hydrolase-1 domain-containing protein</fullName>
    </recommendedName>
</protein>
<dbReference type="GO" id="GO:0016787">
    <property type="term" value="F:hydrolase activity"/>
    <property type="evidence" value="ECO:0007669"/>
    <property type="project" value="UniProtKB-ARBA"/>
</dbReference>
<dbReference type="Pfam" id="PF12697">
    <property type="entry name" value="Abhydrolase_6"/>
    <property type="match status" value="1"/>
</dbReference>
<gene>
    <name evidence="3" type="ORF">Sradi_1245600</name>
</gene>
<accession>A0AAW2UQP7</accession>
<sequence>MLSGSALRPPSPKICGSAAGPPVTSLRVRLGDGRHLAYKERGLPKEQAKHKIIVVHAFGDSKGFKLPISEVRNFAIAISIGVRFPCFLEILVGKMILENKELLKELKICLVAFDRAGYGESDPNPKRSVKSDAFDIQELADKLQLGPKFYVIGISIGAYPVYGCLKYIPHRLSGAALVVPLINYWWRCFPAELSKKGLSELVPQDRWTFTVAHHAPWLLHWWLTRKWIPSMSILEGKTDVFSPSDLEILQHLDGPQNEEQELLKELQIYLVAFDRAGYGESDPNPKRSVRSDALDVQELADKLQLGPKFYVIGIALGAYPVYACLKYIPHRLSGAALVVPLTNYWWRCFPAKLSEKGLSGLVPQDRWAFTVAHYAPWLLHWWLTRKWIPSFSILEGKTDVFSSSDLEILKHLDGPQNEEQELLKELEIYLVAFDRAGYGESDPNPKRSVKSDAFDIQELADKLQLGPKFYAIGISLGAYPVYGCLKYIPHRLLGAALVVPVANYWWRCFPAKLSKIGPSRLLPQNRWAFTVAHYAPWLLHWWLTQKWIPSLSNSEEAFSPSDVEILRHLDGPPNEEQGKVQQQGAHESLHRDLMVSFGKWEFEPIDISNPFPNNEGFVHTWQGCEDKIFPFELNRYIAERLPWIQYHEVADAGHLLIYKAAHCEAIFRALVSS</sequence>
<evidence type="ECO:0000259" key="2">
    <source>
        <dbReference type="Pfam" id="PF12697"/>
    </source>
</evidence>
<feature type="domain" description="AB hydrolase-1" evidence="2">
    <location>
        <begin position="428"/>
        <end position="658"/>
    </location>
</feature>
<reference evidence="3" key="2">
    <citation type="journal article" date="2024" name="Plant">
        <title>Genomic evolution and insights into agronomic trait innovations of Sesamum species.</title>
        <authorList>
            <person name="Miao H."/>
            <person name="Wang L."/>
            <person name="Qu L."/>
            <person name="Liu H."/>
            <person name="Sun Y."/>
            <person name="Le M."/>
            <person name="Wang Q."/>
            <person name="Wei S."/>
            <person name="Zheng Y."/>
            <person name="Lin W."/>
            <person name="Duan Y."/>
            <person name="Cao H."/>
            <person name="Xiong S."/>
            <person name="Wang X."/>
            <person name="Wei L."/>
            <person name="Li C."/>
            <person name="Ma Q."/>
            <person name="Ju M."/>
            <person name="Zhao R."/>
            <person name="Li G."/>
            <person name="Mu C."/>
            <person name="Tian Q."/>
            <person name="Mei H."/>
            <person name="Zhang T."/>
            <person name="Gao T."/>
            <person name="Zhang H."/>
        </authorList>
    </citation>
    <scope>NUCLEOTIDE SEQUENCE</scope>
    <source>
        <strain evidence="3">G02</strain>
    </source>
</reference>
<comment type="caution">
    <text evidence="3">The sequence shown here is derived from an EMBL/GenBank/DDBJ whole genome shotgun (WGS) entry which is preliminary data.</text>
</comment>
<dbReference type="PANTHER" id="PTHR45763">
    <property type="entry name" value="HYDROLASE, ALPHA/BETA FOLD FAMILY PROTEIN, EXPRESSED-RELATED"/>
    <property type="match status" value="1"/>
</dbReference>
<dbReference type="PANTHER" id="PTHR45763:SF21">
    <property type="entry name" value="ALPHA_BETA-HYDROLASES SUPERFAMILY PROTEIN"/>
    <property type="match status" value="1"/>
</dbReference>
<dbReference type="EMBL" id="JACGWJ010000005">
    <property type="protein sequence ID" value="KAL0418321.1"/>
    <property type="molecule type" value="Genomic_DNA"/>
</dbReference>
<dbReference type="AlphaFoldDB" id="A0AAW2UQP7"/>
<organism evidence="3">
    <name type="scientific">Sesamum radiatum</name>
    <name type="common">Black benniseed</name>
    <dbReference type="NCBI Taxonomy" id="300843"/>
    <lineage>
        <taxon>Eukaryota</taxon>
        <taxon>Viridiplantae</taxon>
        <taxon>Streptophyta</taxon>
        <taxon>Embryophyta</taxon>
        <taxon>Tracheophyta</taxon>
        <taxon>Spermatophyta</taxon>
        <taxon>Magnoliopsida</taxon>
        <taxon>eudicotyledons</taxon>
        <taxon>Gunneridae</taxon>
        <taxon>Pentapetalae</taxon>
        <taxon>asterids</taxon>
        <taxon>lamiids</taxon>
        <taxon>Lamiales</taxon>
        <taxon>Pedaliaceae</taxon>
        <taxon>Sesamum</taxon>
    </lineage>
</organism>
<dbReference type="InterPro" id="IPR029058">
    <property type="entry name" value="AB_hydrolase_fold"/>
</dbReference>
<dbReference type="SUPFAM" id="SSF53474">
    <property type="entry name" value="alpha/beta-Hydrolases"/>
    <property type="match status" value="3"/>
</dbReference>
<reference evidence="3" key="1">
    <citation type="submission" date="2020-06" db="EMBL/GenBank/DDBJ databases">
        <authorList>
            <person name="Li T."/>
            <person name="Hu X."/>
            <person name="Zhang T."/>
            <person name="Song X."/>
            <person name="Zhang H."/>
            <person name="Dai N."/>
            <person name="Sheng W."/>
            <person name="Hou X."/>
            <person name="Wei L."/>
        </authorList>
    </citation>
    <scope>NUCLEOTIDE SEQUENCE</scope>
    <source>
        <strain evidence="3">G02</strain>
        <tissue evidence="3">Leaf</tissue>
    </source>
</reference>
<proteinExistence type="predicted"/>
<evidence type="ECO:0000256" key="1">
    <source>
        <dbReference type="SAM" id="MobiDB-lite"/>
    </source>
</evidence>